<gene>
    <name evidence="1" type="ORF">OIK44_11650</name>
</gene>
<dbReference type="Proteomes" id="UP001221208">
    <property type="component" value="Unassembled WGS sequence"/>
</dbReference>
<evidence type="ECO:0000313" key="2">
    <source>
        <dbReference type="Proteomes" id="UP001221208"/>
    </source>
</evidence>
<dbReference type="EMBL" id="JAQQXR010000004">
    <property type="protein sequence ID" value="MDC8758243.1"/>
    <property type="molecule type" value="Genomic_DNA"/>
</dbReference>
<organism evidence="1 2">
    <name type="scientific">Janthinobacterium fluminis</name>
    <dbReference type="NCBI Taxonomy" id="2987524"/>
    <lineage>
        <taxon>Bacteria</taxon>
        <taxon>Pseudomonadati</taxon>
        <taxon>Pseudomonadota</taxon>
        <taxon>Betaproteobacteria</taxon>
        <taxon>Burkholderiales</taxon>
        <taxon>Oxalobacteraceae</taxon>
        <taxon>Janthinobacterium</taxon>
    </lineage>
</organism>
<evidence type="ECO:0000313" key="1">
    <source>
        <dbReference type="EMBL" id="MDC8758243.1"/>
    </source>
</evidence>
<dbReference type="RefSeq" id="WP_273670921.1">
    <property type="nucleotide sequence ID" value="NZ_JAQQXR010000004.1"/>
</dbReference>
<accession>A0ABT5JZT2</accession>
<reference evidence="1 2" key="1">
    <citation type="submission" date="2022-10" db="EMBL/GenBank/DDBJ databases">
        <title>Janthinobacterium sp. hw3 Genome sequencing.</title>
        <authorList>
            <person name="Park S."/>
        </authorList>
    </citation>
    <scope>NUCLEOTIDE SEQUENCE [LARGE SCALE GENOMIC DNA]</scope>
    <source>
        <strain evidence="2">hw3</strain>
    </source>
</reference>
<name>A0ABT5JZT2_9BURK</name>
<sequence length="57" mass="6691">MQRSKAALCKEYTCATRLFLYAKAQKTVRAPNRGNWRSWRERAFNDAAASFFRQGIF</sequence>
<comment type="caution">
    <text evidence="1">The sequence shown here is derived from an EMBL/GenBank/DDBJ whole genome shotgun (WGS) entry which is preliminary data.</text>
</comment>
<keyword evidence="2" id="KW-1185">Reference proteome</keyword>
<proteinExistence type="predicted"/>
<protein>
    <submittedName>
        <fullName evidence="1">Uncharacterized protein</fullName>
    </submittedName>
</protein>